<gene>
    <name evidence="2" type="ORF">K491DRAFT_718889</name>
</gene>
<name>A0A6A6SXI9_9PLEO</name>
<dbReference type="AlphaFoldDB" id="A0A6A6SXI9"/>
<evidence type="ECO:0008006" key="4">
    <source>
        <dbReference type="Google" id="ProtNLM"/>
    </source>
</evidence>
<keyword evidence="3" id="KW-1185">Reference proteome</keyword>
<dbReference type="EMBL" id="MU004401">
    <property type="protein sequence ID" value="KAF2652459.1"/>
    <property type="molecule type" value="Genomic_DNA"/>
</dbReference>
<reference evidence="2" key="1">
    <citation type="journal article" date="2020" name="Stud. Mycol.">
        <title>101 Dothideomycetes genomes: a test case for predicting lifestyles and emergence of pathogens.</title>
        <authorList>
            <person name="Haridas S."/>
            <person name="Albert R."/>
            <person name="Binder M."/>
            <person name="Bloem J."/>
            <person name="Labutti K."/>
            <person name="Salamov A."/>
            <person name="Andreopoulos B."/>
            <person name="Baker S."/>
            <person name="Barry K."/>
            <person name="Bills G."/>
            <person name="Bluhm B."/>
            <person name="Cannon C."/>
            <person name="Castanera R."/>
            <person name="Culley D."/>
            <person name="Daum C."/>
            <person name="Ezra D."/>
            <person name="Gonzalez J."/>
            <person name="Henrissat B."/>
            <person name="Kuo A."/>
            <person name="Liang C."/>
            <person name="Lipzen A."/>
            <person name="Lutzoni F."/>
            <person name="Magnuson J."/>
            <person name="Mondo S."/>
            <person name="Nolan M."/>
            <person name="Ohm R."/>
            <person name="Pangilinan J."/>
            <person name="Park H.-J."/>
            <person name="Ramirez L."/>
            <person name="Alfaro M."/>
            <person name="Sun H."/>
            <person name="Tritt A."/>
            <person name="Yoshinaga Y."/>
            <person name="Zwiers L.-H."/>
            <person name="Turgeon B."/>
            <person name="Goodwin S."/>
            <person name="Spatafora J."/>
            <person name="Crous P."/>
            <person name="Grigoriev I."/>
        </authorList>
    </citation>
    <scope>NUCLEOTIDE SEQUENCE</scope>
    <source>
        <strain evidence="2">CBS 122681</strain>
    </source>
</reference>
<feature type="chain" id="PRO_5025588110" description="Ecp2 effector protein domain-containing protein" evidence="1">
    <location>
        <begin position="27"/>
        <end position="146"/>
    </location>
</feature>
<dbReference type="Proteomes" id="UP000799324">
    <property type="component" value="Unassembled WGS sequence"/>
</dbReference>
<evidence type="ECO:0000313" key="3">
    <source>
        <dbReference type="Proteomes" id="UP000799324"/>
    </source>
</evidence>
<evidence type="ECO:0000313" key="2">
    <source>
        <dbReference type="EMBL" id="KAF2652459.1"/>
    </source>
</evidence>
<protein>
    <recommendedName>
        <fullName evidence="4">Ecp2 effector protein domain-containing protein</fullName>
    </recommendedName>
</protein>
<sequence length="146" mass="15182">MFTKSTIALTLTTLTTLALSAPSSLSFPHTLTKRWITCSPDFGYSNTANLQNAINTLNSSPSTGFSVDPTSYATVWCDPGNTVGIQIYNANQNDVLNTDQGTIAGIAQGVLDQCQGATGNSEATGGAGSSDDESWVVTVRVPLGLC</sequence>
<feature type="signal peptide" evidence="1">
    <location>
        <begin position="1"/>
        <end position="26"/>
    </location>
</feature>
<accession>A0A6A6SXI9</accession>
<keyword evidence="1" id="KW-0732">Signal</keyword>
<proteinExistence type="predicted"/>
<organism evidence="2 3">
    <name type="scientific">Lophiostoma macrostomum CBS 122681</name>
    <dbReference type="NCBI Taxonomy" id="1314788"/>
    <lineage>
        <taxon>Eukaryota</taxon>
        <taxon>Fungi</taxon>
        <taxon>Dikarya</taxon>
        <taxon>Ascomycota</taxon>
        <taxon>Pezizomycotina</taxon>
        <taxon>Dothideomycetes</taxon>
        <taxon>Pleosporomycetidae</taxon>
        <taxon>Pleosporales</taxon>
        <taxon>Lophiostomataceae</taxon>
        <taxon>Lophiostoma</taxon>
    </lineage>
</organism>
<evidence type="ECO:0000256" key="1">
    <source>
        <dbReference type="SAM" id="SignalP"/>
    </source>
</evidence>